<reference evidence="1 2" key="1">
    <citation type="submission" date="2019-03" db="EMBL/GenBank/DDBJ databases">
        <title>Draft Genome Sequence of Duganella callidus sp. nov., a Novel Duganella Species Isolated from Cultivated Soil.</title>
        <authorList>
            <person name="Raths R."/>
            <person name="Peta V."/>
            <person name="Bucking H."/>
        </authorList>
    </citation>
    <scope>NUCLEOTIDE SEQUENCE [LARGE SCALE GENOMIC DNA]</scope>
    <source>
        <strain evidence="1 2">DN04</strain>
    </source>
</reference>
<gene>
    <name evidence="1" type="ORF">E4L98_00930</name>
</gene>
<comment type="caution">
    <text evidence="1">The sequence shown here is derived from an EMBL/GenBank/DDBJ whole genome shotgun (WGS) entry which is preliminary data.</text>
</comment>
<dbReference type="InterPro" id="IPR009486">
    <property type="entry name" value="Pur_nuclsid_perm"/>
</dbReference>
<keyword evidence="2" id="KW-1185">Reference proteome</keyword>
<evidence type="ECO:0000313" key="2">
    <source>
        <dbReference type="Proteomes" id="UP000297729"/>
    </source>
</evidence>
<dbReference type="OrthoDB" id="109937at2"/>
<dbReference type="PANTHER" id="PTHR38643:SF1">
    <property type="entry name" value="PURINE NUCLEOSIDE PERMEASE C285.05-RELATED"/>
    <property type="match status" value="1"/>
</dbReference>
<name>A0A4Y9T014_9BURK</name>
<dbReference type="EMBL" id="SPVG01000011">
    <property type="protein sequence ID" value="TFW31173.1"/>
    <property type="molecule type" value="Genomic_DNA"/>
</dbReference>
<dbReference type="GO" id="GO:0055085">
    <property type="term" value="P:transmembrane transport"/>
    <property type="evidence" value="ECO:0007669"/>
    <property type="project" value="InterPro"/>
</dbReference>
<protein>
    <submittedName>
        <fullName evidence="1">Uncharacterized protein</fullName>
    </submittedName>
</protein>
<dbReference type="AlphaFoldDB" id="A0A4Y9T014"/>
<dbReference type="Pfam" id="PF06516">
    <property type="entry name" value="NUP"/>
    <property type="match status" value="1"/>
</dbReference>
<dbReference type="PANTHER" id="PTHR38643">
    <property type="entry name" value="PURINE NUCLEOSIDE PERMEASE C285.05-RELATED"/>
    <property type="match status" value="1"/>
</dbReference>
<organism evidence="1 2">
    <name type="scientific">Duganella callida</name>
    <dbReference type="NCBI Taxonomy" id="2561932"/>
    <lineage>
        <taxon>Bacteria</taxon>
        <taxon>Pseudomonadati</taxon>
        <taxon>Pseudomonadota</taxon>
        <taxon>Betaproteobacteria</taxon>
        <taxon>Burkholderiales</taxon>
        <taxon>Oxalobacteraceae</taxon>
        <taxon>Telluria group</taxon>
        <taxon>Duganella</taxon>
    </lineage>
</organism>
<accession>A0A4Y9T014</accession>
<evidence type="ECO:0000313" key="1">
    <source>
        <dbReference type="EMBL" id="TFW31173.1"/>
    </source>
</evidence>
<sequence length="143" mass="16092">MRDTYFIIAGIAGFSPKLGTVGTAAWADYAVDYSLAHEIDAREMPPEWPYGYFGIRTAGPARKPQPHYRTEVYRLNAALVDQAYRLSRRVRLSDSAEARDYRSRFPSAPANLPPRVTRCDTVSGDTWYAGEALGRRAEDWSPC</sequence>
<dbReference type="Proteomes" id="UP000297729">
    <property type="component" value="Unassembled WGS sequence"/>
</dbReference>
<proteinExistence type="predicted"/>